<dbReference type="EMBL" id="FOQL01000002">
    <property type="protein sequence ID" value="SFI34150.1"/>
    <property type="molecule type" value="Genomic_DNA"/>
</dbReference>
<keyword evidence="2" id="KW-1185">Reference proteome</keyword>
<evidence type="ECO:0000313" key="1">
    <source>
        <dbReference type="EMBL" id="SFI34150.1"/>
    </source>
</evidence>
<reference evidence="2" key="1">
    <citation type="submission" date="2016-10" db="EMBL/GenBank/DDBJ databases">
        <authorList>
            <person name="Varghese N."/>
            <person name="Submissions S."/>
        </authorList>
    </citation>
    <scope>NUCLEOTIDE SEQUENCE [LARGE SCALE GENOMIC DNA]</scope>
    <source>
        <strain evidence="2">LMG 24016</strain>
    </source>
</reference>
<sequence>MGKGDTYPMKININAVTPNTVDIHGQTVTREYAERVLLPLLVASKGENHSGIIQVVQAFAEADLSLEAVPHASRIYQGHLYQQSQEKARLAAEAAANAERCREPSAQELAEYHAEKERRAAAIRAHGAAIRAARG</sequence>
<proteinExistence type="predicted"/>
<gene>
    <name evidence="1" type="ORF">SAMN05216206_1940</name>
</gene>
<dbReference type="AlphaFoldDB" id="A0A1I3HF12"/>
<protein>
    <submittedName>
        <fullName evidence="1">Uncharacterized protein</fullName>
    </submittedName>
</protein>
<organism evidence="1 2">
    <name type="scientific">Pseudomonas guineae</name>
    <dbReference type="NCBI Taxonomy" id="425504"/>
    <lineage>
        <taxon>Bacteria</taxon>
        <taxon>Pseudomonadati</taxon>
        <taxon>Pseudomonadota</taxon>
        <taxon>Gammaproteobacteria</taxon>
        <taxon>Pseudomonadales</taxon>
        <taxon>Pseudomonadaceae</taxon>
        <taxon>Pseudomonas</taxon>
    </lineage>
</organism>
<accession>A0A1I3HF12</accession>
<dbReference type="STRING" id="425504.SAMN05216206_1940"/>
<dbReference type="Proteomes" id="UP000243606">
    <property type="component" value="Unassembled WGS sequence"/>
</dbReference>
<evidence type="ECO:0000313" key="2">
    <source>
        <dbReference type="Proteomes" id="UP000243606"/>
    </source>
</evidence>
<name>A0A1I3HF12_9PSED</name>